<dbReference type="GO" id="GO:0032259">
    <property type="term" value="P:methylation"/>
    <property type="evidence" value="ECO:0007669"/>
    <property type="project" value="UniProtKB-KW"/>
</dbReference>
<keyword evidence="1" id="KW-0489">Methyltransferase</keyword>
<organism evidence="1 2">
    <name type="scientific">Serpentinicella alkaliphila</name>
    <dbReference type="NCBI Taxonomy" id="1734049"/>
    <lineage>
        <taxon>Bacteria</taxon>
        <taxon>Bacillati</taxon>
        <taxon>Bacillota</taxon>
        <taxon>Clostridia</taxon>
        <taxon>Peptostreptococcales</taxon>
        <taxon>Natronincolaceae</taxon>
        <taxon>Serpentinicella</taxon>
    </lineage>
</organism>
<dbReference type="EMBL" id="SLYC01000013">
    <property type="protein sequence ID" value="TCQ02723.1"/>
    <property type="molecule type" value="Genomic_DNA"/>
</dbReference>
<dbReference type="Proteomes" id="UP000295504">
    <property type="component" value="Unassembled WGS sequence"/>
</dbReference>
<evidence type="ECO:0000313" key="1">
    <source>
        <dbReference type="EMBL" id="TCQ02723.1"/>
    </source>
</evidence>
<proteinExistence type="predicted"/>
<keyword evidence="2" id="KW-1185">Reference proteome</keyword>
<reference evidence="1 2" key="1">
    <citation type="submission" date="2019-03" db="EMBL/GenBank/DDBJ databases">
        <title>Genomic Encyclopedia of Type Strains, Phase IV (KMG-IV): sequencing the most valuable type-strain genomes for metagenomic binning, comparative biology and taxonomic classification.</title>
        <authorList>
            <person name="Goeker M."/>
        </authorList>
    </citation>
    <scope>NUCLEOTIDE SEQUENCE [LARGE SCALE GENOMIC DNA]</scope>
    <source>
        <strain evidence="1 2">DSM 100013</strain>
    </source>
</reference>
<accession>A0A4R2U4V4</accession>
<keyword evidence="1" id="KW-0808">Transferase</keyword>
<gene>
    <name evidence="1" type="ORF">EDD79_10133</name>
</gene>
<dbReference type="GO" id="GO:0008168">
    <property type="term" value="F:methyltransferase activity"/>
    <property type="evidence" value="ECO:0007669"/>
    <property type="project" value="UniProtKB-KW"/>
</dbReference>
<name>A0A4R2U4V4_9FIRM</name>
<protein>
    <submittedName>
        <fullName evidence="1">Lysine-N-methylase</fullName>
    </submittedName>
</protein>
<sequence>MTDRKRIVLQPEYMKTFRCIGTACEDSCCVGWRVDLDKVTYQKYKKINNPDLKPIFENMVNRKHNQKSDEAYGKIKMESDGRCPFLDEEMLCKIHGTIGEEYLSDTCALYPRLLRKIDGKFERSATMSCPEITRLGLLNPEGMVFEQIEEDTDIRIKLYSNLDTEGHLYLNKPHRYLWDIRIFSLTLLQNRNYNLSERLIILGIVYKKIEAIYQEKRLNDLPLMLETMNNMIESGSFKEELYKVPTNTQIQMRLAKELTDKKVLDGVISQRYLQCLNETLLGIVCVEGETLENVLLKYEENYKEYLSPYLKQKEYILENYLVNEYFKEMMPFGSYKSMWDSYIFLCVLYSMVKLHMIGMSGHHKGLDDDLTIKLIQSFSKVVLHNNQYIQGIIKLLKDNGYDSLAYMAILVKN</sequence>
<dbReference type="AlphaFoldDB" id="A0A4R2U4V4"/>
<dbReference type="RefSeq" id="WP_132848257.1">
    <property type="nucleotide sequence ID" value="NZ_SLYC01000013.1"/>
</dbReference>
<dbReference type="OrthoDB" id="86584at2"/>
<comment type="caution">
    <text evidence="1">The sequence shown here is derived from an EMBL/GenBank/DDBJ whole genome shotgun (WGS) entry which is preliminary data.</text>
</comment>
<evidence type="ECO:0000313" key="2">
    <source>
        <dbReference type="Proteomes" id="UP000295504"/>
    </source>
</evidence>
<dbReference type="NCBIfam" id="NF038110">
    <property type="entry name" value="Lys_methyl_FliB"/>
    <property type="match status" value="1"/>
</dbReference>